<sequence length="75" mass="8608">MIENNMLKGPKEGKTFLINTNTDVMKTVFIRNTKVKNGIPLFENSHKKYVNPGSKVPKPIITSSRRVYARVYIQL</sequence>
<accession>A0ABM8A8R5</accession>
<protein>
    <submittedName>
        <fullName evidence="1">Uncharacterized protein</fullName>
    </submittedName>
</protein>
<reference evidence="1" key="1">
    <citation type="submission" date="2022-07" db="EMBL/GenBank/DDBJ databases">
        <title>Complete Genome Sequence of the Radioresistant Bacterium Deinococcus aetherius ST0316, Isolated from the Air Dust collected in Lower Stratosphere above Japan.</title>
        <authorList>
            <person name="Satoh K."/>
            <person name="Hagiwara K."/>
            <person name="Katsumata K."/>
            <person name="Kubo A."/>
            <person name="Yokobori S."/>
            <person name="Yamagishi A."/>
            <person name="Oono Y."/>
            <person name="Narumi I."/>
        </authorList>
    </citation>
    <scope>NUCLEOTIDE SEQUENCE</scope>
    <source>
        <strain evidence="1">ST0316</strain>
    </source>
</reference>
<keyword evidence="2" id="KW-1185">Reference proteome</keyword>
<name>A0ABM8A8R5_9DEIO</name>
<gene>
    <name evidence="1" type="ORF">DAETH_00950</name>
</gene>
<evidence type="ECO:0000313" key="1">
    <source>
        <dbReference type="EMBL" id="BDP40126.1"/>
    </source>
</evidence>
<proteinExistence type="predicted"/>
<dbReference type="Proteomes" id="UP001064971">
    <property type="component" value="Chromosome"/>
</dbReference>
<evidence type="ECO:0000313" key="2">
    <source>
        <dbReference type="Proteomes" id="UP001064971"/>
    </source>
</evidence>
<dbReference type="EMBL" id="AP026560">
    <property type="protein sequence ID" value="BDP40126.1"/>
    <property type="molecule type" value="Genomic_DNA"/>
</dbReference>
<organism evidence="1 2">
    <name type="scientific">Deinococcus aetherius</name>
    <dbReference type="NCBI Taxonomy" id="200252"/>
    <lineage>
        <taxon>Bacteria</taxon>
        <taxon>Thermotogati</taxon>
        <taxon>Deinococcota</taxon>
        <taxon>Deinococci</taxon>
        <taxon>Deinococcales</taxon>
        <taxon>Deinococcaceae</taxon>
        <taxon>Deinococcus</taxon>
    </lineage>
</organism>